<name>A0A5S4WTQ1_9BRAD</name>
<dbReference type="AlphaFoldDB" id="A0A5S4WTQ1"/>
<dbReference type="Proteomes" id="UP000324853">
    <property type="component" value="Unassembled WGS sequence"/>
</dbReference>
<dbReference type="OrthoDB" id="8233425at2"/>
<evidence type="ECO:0000313" key="2">
    <source>
        <dbReference type="Proteomes" id="UP000324853"/>
    </source>
</evidence>
<proteinExistence type="predicted"/>
<accession>A0A5S4WTQ1</accession>
<evidence type="ECO:0000313" key="1">
    <source>
        <dbReference type="EMBL" id="TYL84920.1"/>
    </source>
</evidence>
<comment type="caution">
    <text evidence="1">The sequence shown here is derived from an EMBL/GenBank/DDBJ whole genome shotgun (WGS) entry which is preliminary data.</text>
</comment>
<dbReference type="EMBL" id="VSSR01000021">
    <property type="protein sequence ID" value="TYL84920.1"/>
    <property type="molecule type" value="Genomic_DNA"/>
</dbReference>
<organism evidence="1 2">
    <name type="scientific">Bradyrhizobium cytisi</name>
    <dbReference type="NCBI Taxonomy" id="515489"/>
    <lineage>
        <taxon>Bacteria</taxon>
        <taxon>Pseudomonadati</taxon>
        <taxon>Pseudomonadota</taxon>
        <taxon>Alphaproteobacteria</taxon>
        <taxon>Hyphomicrobiales</taxon>
        <taxon>Nitrobacteraceae</taxon>
        <taxon>Bradyrhizobium</taxon>
    </lineage>
</organism>
<gene>
    <name evidence="1" type="ORF">FXB38_13360</name>
</gene>
<keyword evidence="2" id="KW-1185">Reference proteome</keyword>
<protein>
    <submittedName>
        <fullName evidence="1">Uncharacterized protein</fullName>
    </submittedName>
</protein>
<sequence>MAPVVPRNVRWRRICIAVAKLLGERVATFPRLPPLRGWAGGLVCPLRRRFDPQEDDMRLARLCAATLLGLMTLLATSALARDDGRYANSPLKPWFESLRSEYGQCCSDADGYIVADVDWESDKGHYRVLLDDEWIVVPDGAVITEPNKIGRTMVWKHYIDGHPRVRCFMPGSMT</sequence>
<reference evidence="1 2" key="1">
    <citation type="submission" date="2019-08" db="EMBL/GenBank/DDBJ databases">
        <title>Bradyrhizobium hipponensis sp. nov., a rhizobium isolated from a Lupinus angustifolius root nodule in Tunisia.</title>
        <authorList>
            <person name="Off K."/>
            <person name="Rejili M."/>
            <person name="Mars M."/>
            <person name="Brachmann A."/>
            <person name="Marin M."/>
        </authorList>
    </citation>
    <scope>NUCLEOTIDE SEQUENCE [LARGE SCALE GENOMIC DNA]</scope>
    <source>
        <strain evidence="1 2">CTAW11</strain>
    </source>
</reference>